<dbReference type="InterPro" id="IPR022801">
    <property type="entry name" value="Ribosomal_uS4"/>
</dbReference>
<proteinExistence type="inferred from homology"/>
<dbReference type="GO" id="GO:0042274">
    <property type="term" value="P:ribosomal small subunit biogenesis"/>
    <property type="evidence" value="ECO:0007669"/>
    <property type="project" value="TreeGrafter"/>
</dbReference>
<dbReference type="RefSeq" id="YP_009495533.1">
    <property type="nucleotide sequence ID" value="NC_037989.1"/>
</dbReference>
<keyword evidence="3 6" id="KW-0694">RNA-binding</keyword>
<evidence type="ECO:0000256" key="2">
    <source>
        <dbReference type="ARBA" id="ARBA00022730"/>
    </source>
</evidence>
<dbReference type="GO" id="GO:0019843">
    <property type="term" value="F:rRNA binding"/>
    <property type="evidence" value="ECO:0007669"/>
    <property type="project" value="UniProtKB-KW"/>
</dbReference>
<dbReference type="PANTHER" id="PTHR11831:SF4">
    <property type="entry name" value="SMALL RIBOSOMAL SUBUNIT PROTEIN US4M"/>
    <property type="match status" value="1"/>
</dbReference>
<dbReference type="SUPFAM" id="SSF55174">
    <property type="entry name" value="Alpha-L RNA-binding motif"/>
    <property type="match status" value="1"/>
</dbReference>
<sequence length="245" mass="30179">MVFTIDRKNLYRKRRYKPLYKKFIKLRKNVQYRPKIFLNYFKKRKWQQFLKFLKKRAKNSKKNFVMFDHHRYSIFTFFRITFKRKFSNNLRIKKQINLFYGGLANKYFKKSLNTALKKKKRIRLMRNNFFFIEILEKRLDTILYRARFASSIRNARQLILHGHISVNKKIVTNKSCIMKQGDLIEINNKSHNLIINNLKFNHKWPIPPKYLQINYKTLQIIFYDDIKLNNLSCLFPFKLDLNKVF</sequence>
<keyword evidence="5" id="KW-0687">Ribonucleoprotein</keyword>
<evidence type="ECO:0000256" key="1">
    <source>
        <dbReference type="ARBA" id="ARBA00007465"/>
    </source>
</evidence>
<dbReference type="Gene3D" id="1.10.1050.10">
    <property type="entry name" value="Ribosomal Protein S4 Delta 41, Chain A, domain 1"/>
    <property type="match status" value="1"/>
</dbReference>
<geneLocation type="mitochondrion" evidence="8"/>
<evidence type="ECO:0000256" key="3">
    <source>
        <dbReference type="ARBA" id="ARBA00022884"/>
    </source>
</evidence>
<gene>
    <name evidence="8" type="primary">rps4</name>
</gene>
<feature type="domain" description="RNA-binding S4" evidence="7">
    <location>
        <begin position="137"/>
        <end position="199"/>
    </location>
</feature>
<protein>
    <submittedName>
        <fullName evidence="8">Ribosomal protein S4</fullName>
    </submittedName>
</protein>
<dbReference type="Gene3D" id="3.10.290.10">
    <property type="entry name" value="RNA-binding S4 domain"/>
    <property type="match status" value="1"/>
</dbReference>
<dbReference type="PROSITE" id="PS50889">
    <property type="entry name" value="S4"/>
    <property type="match status" value="1"/>
</dbReference>
<dbReference type="GeneID" id="36957520"/>
<dbReference type="InterPro" id="IPR036986">
    <property type="entry name" value="S4_RNA-bd_sf"/>
</dbReference>
<comment type="similarity">
    <text evidence="1">Belongs to the universal ribosomal protein uS4 family.</text>
</comment>
<evidence type="ECO:0000256" key="6">
    <source>
        <dbReference type="PROSITE-ProRule" id="PRU00182"/>
    </source>
</evidence>
<dbReference type="AlphaFoldDB" id="A0A2U9GJ04"/>
<dbReference type="InterPro" id="IPR018079">
    <property type="entry name" value="Ribosomal_uS4_CS"/>
</dbReference>
<evidence type="ECO:0000259" key="7">
    <source>
        <dbReference type="SMART" id="SM00363"/>
    </source>
</evidence>
<dbReference type="PANTHER" id="PTHR11831">
    <property type="entry name" value="30S 40S RIBOSOMAL PROTEIN"/>
    <property type="match status" value="1"/>
</dbReference>
<dbReference type="Pfam" id="PF01479">
    <property type="entry name" value="S4"/>
    <property type="match status" value="1"/>
</dbReference>
<evidence type="ECO:0000256" key="5">
    <source>
        <dbReference type="ARBA" id="ARBA00023274"/>
    </source>
</evidence>
<reference evidence="8" key="1">
    <citation type="journal article" date="2018" name="Genome Biol. Evol.">
        <title>Recurrent loss, horizontal transfer, and the obscure origins of mitochondrial introns in diatoms (Bacillariophyta).</title>
        <authorList>
            <person name="Guillory W.X."/>
            <person name="Onyshchenko A."/>
            <person name="Ruck E.C."/>
            <person name="Parks M."/>
            <person name="Nakov T."/>
            <person name="Wickett N.J."/>
            <person name="Alverson A.J."/>
        </authorList>
    </citation>
    <scope>NUCLEOTIDE SEQUENCE</scope>
</reference>
<accession>A0A2U9GJ04</accession>
<dbReference type="SMART" id="SM00363">
    <property type="entry name" value="S4"/>
    <property type="match status" value="1"/>
</dbReference>
<dbReference type="PROSITE" id="PS00632">
    <property type="entry name" value="RIBOSOMAL_S4"/>
    <property type="match status" value="1"/>
</dbReference>
<dbReference type="GO" id="GO:0015935">
    <property type="term" value="C:small ribosomal subunit"/>
    <property type="evidence" value="ECO:0007669"/>
    <property type="project" value="TreeGrafter"/>
</dbReference>
<dbReference type="EMBL" id="MG148339">
    <property type="protein sequence ID" value="AWQ64263.1"/>
    <property type="molecule type" value="Genomic_DNA"/>
</dbReference>
<dbReference type="GO" id="GO:0003735">
    <property type="term" value="F:structural constituent of ribosome"/>
    <property type="evidence" value="ECO:0007669"/>
    <property type="project" value="TreeGrafter"/>
</dbReference>
<keyword evidence="8" id="KW-0496">Mitochondrion</keyword>
<evidence type="ECO:0000256" key="4">
    <source>
        <dbReference type="ARBA" id="ARBA00022980"/>
    </source>
</evidence>
<name>A0A2U9GJ04_9STRA</name>
<dbReference type="InterPro" id="IPR002942">
    <property type="entry name" value="S4_RNA-bd"/>
</dbReference>
<keyword evidence="4 8" id="KW-0689">Ribosomal protein</keyword>
<organism evidence="8">
    <name type="scientific">Psammoneis japonica</name>
    <dbReference type="NCBI Taxonomy" id="517775"/>
    <lineage>
        <taxon>Eukaryota</taxon>
        <taxon>Sar</taxon>
        <taxon>Stramenopiles</taxon>
        <taxon>Ochrophyta</taxon>
        <taxon>Bacillariophyta</taxon>
        <taxon>Mediophyceae</taxon>
        <taxon>Biddulphiophycidae</taxon>
        <taxon>Triceratiales</taxon>
        <taxon>Plagiogrammaceae</taxon>
        <taxon>Psammoneis</taxon>
    </lineage>
</organism>
<evidence type="ECO:0000313" key="8">
    <source>
        <dbReference type="EMBL" id="AWQ64263.1"/>
    </source>
</evidence>
<dbReference type="CDD" id="cd00165">
    <property type="entry name" value="S4"/>
    <property type="match status" value="1"/>
</dbReference>
<keyword evidence="2 6" id="KW-0699">rRNA-binding</keyword>